<accession>A0AAV9PQ63</accession>
<dbReference type="InterPro" id="IPR022237">
    <property type="entry name" value="PsiD-like"/>
</dbReference>
<dbReference type="InterPro" id="IPR003817">
    <property type="entry name" value="PS_Dcarbxylase"/>
</dbReference>
<dbReference type="PANTHER" id="PTHR10067">
    <property type="entry name" value="PHOSPHATIDYLSERINE DECARBOXYLASE"/>
    <property type="match status" value="1"/>
</dbReference>
<evidence type="ECO:0000256" key="2">
    <source>
        <dbReference type="ARBA" id="ARBA00023239"/>
    </source>
</evidence>
<dbReference type="EMBL" id="JAXLQG010000038">
    <property type="protein sequence ID" value="KAK5527650.1"/>
    <property type="molecule type" value="Genomic_DNA"/>
</dbReference>
<protein>
    <recommendedName>
        <fullName evidence="3">L-tryptophan decarboxylase PsiD-like domain-containing protein</fullName>
    </recommendedName>
</protein>
<dbReference type="PANTHER" id="PTHR10067:SF9">
    <property type="entry name" value="PHOSPHATIDYLSERINE DECARBOXYLASE FAMILY PROTEIN (AFU_ORTHOLOGUE AFUA_7G01730)"/>
    <property type="match status" value="1"/>
</dbReference>
<evidence type="ECO:0000313" key="5">
    <source>
        <dbReference type="Proteomes" id="UP001345827"/>
    </source>
</evidence>
<proteinExistence type="predicted"/>
<keyword evidence="1" id="KW-0210">Decarboxylase</keyword>
<evidence type="ECO:0000256" key="1">
    <source>
        <dbReference type="ARBA" id="ARBA00022793"/>
    </source>
</evidence>
<dbReference type="Pfam" id="PF02666">
    <property type="entry name" value="PS_Dcarbxylase"/>
    <property type="match status" value="1"/>
</dbReference>
<reference evidence="4 5" key="1">
    <citation type="submission" date="2023-06" db="EMBL/GenBank/DDBJ databases">
        <title>Black Yeasts Isolated from many extreme environments.</title>
        <authorList>
            <person name="Coleine C."/>
            <person name="Stajich J.E."/>
            <person name="Selbmann L."/>
        </authorList>
    </citation>
    <scope>NUCLEOTIDE SEQUENCE [LARGE SCALE GENOMIC DNA]</scope>
    <source>
        <strain evidence="4 5">CCFEE 5887</strain>
    </source>
</reference>
<gene>
    <name evidence="4" type="ORF">LTR25_011014</name>
</gene>
<dbReference type="Proteomes" id="UP001345827">
    <property type="component" value="Unassembled WGS sequence"/>
</dbReference>
<dbReference type="GO" id="GO:0005739">
    <property type="term" value="C:mitochondrion"/>
    <property type="evidence" value="ECO:0007669"/>
    <property type="project" value="TreeGrafter"/>
</dbReference>
<name>A0AAV9PQ63_9PEZI</name>
<organism evidence="4 5">
    <name type="scientific">Vermiconidia calcicola</name>
    <dbReference type="NCBI Taxonomy" id="1690605"/>
    <lineage>
        <taxon>Eukaryota</taxon>
        <taxon>Fungi</taxon>
        <taxon>Dikarya</taxon>
        <taxon>Ascomycota</taxon>
        <taxon>Pezizomycotina</taxon>
        <taxon>Dothideomycetes</taxon>
        <taxon>Dothideomycetidae</taxon>
        <taxon>Mycosphaerellales</taxon>
        <taxon>Extremaceae</taxon>
        <taxon>Vermiconidia</taxon>
    </lineage>
</organism>
<feature type="domain" description="L-tryptophan decarboxylase PsiD-like" evidence="3">
    <location>
        <begin position="43"/>
        <end position="181"/>
    </location>
</feature>
<dbReference type="GO" id="GO:0006646">
    <property type="term" value="P:phosphatidylethanolamine biosynthetic process"/>
    <property type="evidence" value="ECO:0007669"/>
    <property type="project" value="TreeGrafter"/>
</dbReference>
<evidence type="ECO:0000259" key="3">
    <source>
        <dbReference type="Pfam" id="PF12588"/>
    </source>
</evidence>
<keyword evidence="5" id="KW-1185">Reference proteome</keyword>
<dbReference type="AlphaFoldDB" id="A0AAV9PQ63"/>
<dbReference type="Pfam" id="PF12588">
    <property type="entry name" value="PSDC"/>
    <property type="match status" value="1"/>
</dbReference>
<keyword evidence="2" id="KW-0456">Lyase</keyword>
<comment type="caution">
    <text evidence="4">The sequence shown here is derived from an EMBL/GenBank/DDBJ whole genome shotgun (WGS) entry which is preliminary data.</text>
</comment>
<dbReference type="GO" id="GO:0004609">
    <property type="term" value="F:phosphatidylserine decarboxylase activity"/>
    <property type="evidence" value="ECO:0007669"/>
    <property type="project" value="InterPro"/>
</dbReference>
<sequence>MKLHESHKFEVRVGKWLPQDHGIHKEWLQGVIDHIDENPTDLHPVLREFQDLIEGDTRIYMLFSSMFEEVPSKKPYFKDPTGNRQVRDYRHMLQLLNHIVTTAPSWNDKAHRVGLVGLPINALLDWPMGTASGFAVFLDPKVNAMFKKVLNVWADFLKSPASAKVLGTDPKGWLCETGLRDLTAVADVGDKSYTFEAMFVCDASAQYHGFKSWDDFFTRVFRHGIRPVAAPDNPDVITSMCESLPYHIAYRVRARDRFWIKGQPYSVTDMLAHDELAEHFVGGIIYQAFLNALSYHRWHSPVSGKIVKSYVQDGTYYSEPVFAHFDATHGADGKGEGTGQGYLTATATRAIIFIQADNPAIGLMAVLAVGMAEVSTCDITVQQDQAVEKGEQIGMFHFGGSTHCLLFRKGVDVHGFPQPGRKHNVPVRGELAVVRSIGRP</sequence>
<evidence type="ECO:0000313" key="4">
    <source>
        <dbReference type="EMBL" id="KAK5527650.1"/>
    </source>
</evidence>